<name>A0A5N6U7U4_ASPAV</name>
<feature type="coiled-coil region" evidence="1">
    <location>
        <begin position="212"/>
        <end position="269"/>
    </location>
</feature>
<evidence type="ECO:0000313" key="4">
    <source>
        <dbReference type="Proteomes" id="UP000325780"/>
    </source>
</evidence>
<evidence type="ECO:0000256" key="2">
    <source>
        <dbReference type="SAM" id="MobiDB-lite"/>
    </source>
</evidence>
<keyword evidence="4" id="KW-1185">Reference proteome</keyword>
<dbReference type="AlphaFoldDB" id="A0A5N6U7U4"/>
<feature type="region of interest" description="Disordered" evidence="2">
    <location>
        <begin position="186"/>
        <end position="207"/>
    </location>
</feature>
<sequence length="695" mass="78746">MDSQGASRSSYQLKEARSQLPGIVQTVARDLSMKLEWAPYLSAAPAAICVMATCLVAGSSEDASIIEVNVPKRRTPDELLVKPSRYLGTHLHECTQVGKEAFKEAHNRMMRLNARAESVVQDGGTLARILDVLQDSDPSIAILDRGTRELQEVASICQDEARTMKEKFATLLGSIVELRGAVVEAKNENTKQSRDKEDLSKHSRQPDHQLELKEVELQTKNLEADLDRAREDVKTSQEEVAIIIRGNGCQSIQTDIDEINAELRKIERDEHERVNRPIMKRIFKAASELLFGAEQHAKKIQEERKQSLYKRLESLLIQRTNLISLEQESALKKVEAQQERVADIEQKLNRSKEKYMTLLHEQFQATQILCNAHEDLQELANRSLDLKIHDILSRSIRALRELNKYIDQMTFFFTEVSSYVDDVIKVRLDQFKQQTEEDMAAESSRTYEENARHRMNAIHNLLELHARFALISDIARIYGTVSKTYIFPGIMRMDGLTDIDEDEYDYELEGFKKWSSNAVKGIEELAKFENEKIEAALLLKMVSLAKRQLADHSYSMPKESIDEITWISSAGTSVMKDAKSSFEIFVEESGETVRPTDPNSKEGAVHFSLPSPQVNKTLTEITVDFYPRNVCIQKVVLSFANEEVFSKAQLQRISSFKLACGEIPYQGKGITVTIHLEFDQVGSAITFQSVAIGVA</sequence>
<reference evidence="3 4" key="1">
    <citation type="submission" date="2019-04" db="EMBL/GenBank/DDBJ databases">
        <title>Friends and foes A comparative genomics study of 23 Aspergillus species from section Flavi.</title>
        <authorList>
            <consortium name="DOE Joint Genome Institute"/>
            <person name="Kjaerbolling I."/>
            <person name="Vesth T."/>
            <person name="Frisvad J.C."/>
            <person name="Nybo J.L."/>
            <person name="Theobald S."/>
            <person name="Kildgaard S."/>
            <person name="Isbrandt T."/>
            <person name="Kuo A."/>
            <person name="Sato A."/>
            <person name="Lyhne E.K."/>
            <person name="Kogle M.E."/>
            <person name="Wiebenga A."/>
            <person name="Kun R.S."/>
            <person name="Lubbers R.J."/>
            <person name="Makela M.R."/>
            <person name="Barry K."/>
            <person name="Chovatia M."/>
            <person name="Clum A."/>
            <person name="Daum C."/>
            <person name="Haridas S."/>
            <person name="He G."/>
            <person name="LaButti K."/>
            <person name="Lipzen A."/>
            <person name="Mondo S."/>
            <person name="Riley R."/>
            <person name="Salamov A."/>
            <person name="Simmons B.A."/>
            <person name="Magnuson J.K."/>
            <person name="Henrissat B."/>
            <person name="Mortensen U.H."/>
            <person name="Larsen T.O."/>
            <person name="Devries R.P."/>
            <person name="Grigoriev I.V."/>
            <person name="Machida M."/>
            <person name="Baker S.E."/>
            <person name="Andersen M.R."/>
        </authorList>
    </citation>
    <scope>NUCLEOTIDE SEQUENCE [LARGE SCALE GENOMIC DNA]</scope>
    <source>
        <strain evidence="3 4">IBT 18842</strain>
    </source>
</reference>
<dbReference type="PANTHER" id="PTHR33488">
    <property type="entry name" value="ZGC:162509"/>
    <property type="match status" value="1"/>
</dbReference>
<protein>
    <submittedName>
        <fullName evidence="3">Uncharacterized protein</fullName>
    </submittedName>
</protein>
<dbReference type="EMBL" id="ML742031">
    <property type="protein sequence ID" value="KAE8154181.1"/>
    <property type="molecule type" value="Genomic_DNA"/>
</dbReference>
<dbReference type="Proteomes" id="UP000325780">
    <property type="component" value="Unassembled WGS sequence"/>
</dbReference>
<evidence type="ECO:0000313" key="3">
    <source>
        <dbReference type="EMBL" id="KAE8154181.1"/>
    </source>
</evidence>
<proteinExistence type="predicted"/>
<accession>A0A5N6U7U4</accession>
<dbReference type="PANTHER" id="PTHR33488:SF2">
    <property type="entry name" value="EARLY ENDOSOME ANTIGEN 1-LIKE"/>
    <property type="match status" value="1"/>
</dbReference>
<organism evidence="3 4">
    <name type="scientific">Aspergillus avenaceus</name>
    <dbReference type="NCBI Taxonomy" id="36643"/>
    <lineage>
        <taxon>Eukaryota</taxon>
        <taxon>Fungi</taxon>
        <taxon>Dikarya</taxon>
        <taxon>Ascomycota</taxon>
        <taxon>Pezizomycotina</taxon>
        <taxon>Eurotiomycetes</taxon>
        <taxon>Eurotiomycetidae</taxon>
        <taxon>Eurotiales</taxon>
        <taxon>Aspergillaceae</taxon>
        <taxon>Aspergillus</taxon>
        <taxon>Aspergillus subgen. Circumdati</taxon>
    </lineage>
</organism>
<dbReference type="OrthoDB" id="5406275at2759"/>
<feature type="coiled-coil region" evidence="1">
    <location>
        <begin position="327"/>
        <end position="361"/>
    </location>
</feature>
<keyword evidence="1" id="KW-0175">Coiled coil</keyword>
<gene>
    <name evidence="3" type="ORF">BDV25DRAFT_136107</name>
</gene>
<evidence type="ECO:0000256" key="1">
    <source>
        <dbReference type="SAM" id="Coils"/>
    </source>
</evidence>